<dbReference type="InterPro" id="IPR043129">
    <property type="entry name" value="ATPase_NBD"/>
</dbReference>
<feature type="domain" description="Ppx/GppA phosphatase N-terminal" evidence="3">
    <location>
        <begin position="33"/>
        <end position="304"/>
    </location>
</feature>
<gene>
    <name evidence="4" type="ORF">BBK82_33420</name>
</gene>
<keyword evidence="5" id="KW-1185">Reference proteome</keyword>
<dbReference type="SUPFAM" id="SSF53067">
    <property type="entry name" value="Actin-like ATPase domain"/>
    <property type="match status" value="2"/>
</dbReference>
<dbReference type="InterPro" id="IPR003695">
    <property type="entry name" value="Ppx_GppA_N"/>
</dbReference>
<accession>A0A1B2HR41</accession>
<dbReference type="Pfam" id="PF02541">
    <property type="entry name" value="Ppx-GppA"/>
    <property type="match status" value="1"/>
</dbReference>
<dbReference type="Gene3D" id="3.30.420.150">
    <property type="entry name" value="Exopolyphosphatase. Domain 2"/>
    <property type="match status" value="1"/>
</dbReference>
<dbReference type="GO" id="GO:0016462">
    <property type="term" value="F:pyrophosphatase activity"/>
    <property type="evidence" value="ECO:0007669"/>
    <property type="project" value="TreeGrafter"/>
</dbReference>
<evidence type="ECO:0000313" key="5">
    <source>
        <dbReference type="Proteomes" id="UP000093053"/>
    </source>
</evidence>
<dbReference type="Gene3D" id="3.30.420.40">
    <property type="match status" value="1"/>
</dbReference>
<dbReference type="PANTHER" id="PTHR30005:SF0">
    <property type="entry name" value="RETROGRADE REGULATION PROTEIN 2"/>
    <property type="match status" value="1"/>
</dbReference>
<name>A0A1B2HR41_9PSEU</name>
<comment type="similarity">
    <text evidence="1">Belongs to the GppA/Ppx family.</text>
</comment>
<evidence type="ECO:0000313" key="4">
    <source>
        <dbReference type="EMBL" id="ANZ40206.1"/>
    </source>
</evidence>
<dbReference type="AlphaFoldDB" id="A0A1B2HR41"/>
<protein>
    <recommendedName>
        <fullName evidence="3">Ppx/GppA phosphatase N-terminal domain-containing protein</fullName>
    </recommendedName>
</protein>
<evidence type="ECO:0000256" key="2">
    <source>
        <dbReference type="ARBA" id="ARBA00022801"/>
    </source>
</evidence>
<proteinExistence type="inferred from homology"/>
<evidence type="ECO:0000259" key="3">
    <source>
        <dbReference type="Pfam" id="PF02541"/>
    </source>
</evidence>
<organism evidence="4 5">
    <name type="scientific">Lentzea guizhouensis</name>
    <dbReference type="NCBI Taxonomy" id="1586287"/>
    <lineage>
        <taxon>Bacteria</taxon>
        <taxon>Bacillati</taxon>
        <taxon>Actinomycetota</taxon>
        <taxon>Actinomycetes</taxon>
        <taxon>Pseudonocardiales</taxon>
        <taxon>Pseudonocardiaceae</taxon>
        <taxon>Lentzea</taxon>
    </lineage>
</organism>
<dbReference type="InterPro" id="IPR050273">
    <property type="entry name" value="GppA/Ppx_hydrolase"/>
</dbReference>
<dbReference type="FunFam" id="3.30.420.150:FF:000006">
    <property type="entry name" value="Ppx/GppA family phosphatase"/>
    <property type="match status" value="1"/>
</dbReference>
<dbReference type="EMBL" id="CP016793">
    <property type="protein sequence ID" value="ANZ40206.1"/>
    <property type="molecule type" value="Genomic_DNA"/>
</dbReference>
<evidence type="ECO:0000256" key="1">
    <source>
        <dbReference type="ARBA" id="ARBA00007125"/>
    </source>
</evidence>
<keyword evidence="2" id="KW-0378">Hydrolase</keyword>
<reference evidence="4 5" key="1">
    <citation type="submission" date="2016-07" db="EMBL/GenBank/DDBJ databases">
        <title>Complete genome sequence of the Lentzea guizhouensis DHS C013.</title>
        <authorList>
            <person name="Cao C."/>
        </authorList>
    </citation>
    <scope>NUCLEOTIDE SEQUENCE [LARGE SCALE GENOMIC DNA]</scope>
    <source>
        <strain evidence="4 5">DHS C013</strain>
    </source>
</reference>
<dbReference type="OrthoDB" id="9793035at2"/>
<dbReference type="KEGG" id="led:BBK82_33420"/>
<dbReference type="RefSeq" id="WP_065918545.1">
    <property type="nucleotide sequence ID" value="NZ_CP016793.1"/>
</dbReference>
<dbReference type="STRING" id="1586287.BBK82_33420"/>
<dbReference type="Proteomes" id="UP000093053">
    <property type="component" value="Chromosome"/>
</dbReference>
<dbReference type="PANTHER" id="PTHR30005">
    <property type="entry name" value="EXOPOLYPHOSPHATASE"/>
    <property type="match status" value="1"/>
</dbReference>
<dbReference type="CDD" id="cd24056">
    <property type="entry name" value="ASKHA_NBD_MtPPX1-like"/>
    <property type="match status" value="1"/>
</dbReference>
<sequence>MRLGVLDIGSNSAQLQVVDVRAGAPPLPAHCVKEPTLLGESIEPDGTLNEAGVDRAVRAVKDAVAAAYRHGVDQLYTFVTSAIRDATNREEIIDEIERVAGIRPQYLSGQEEARLTYVAAHRWYGWSSGRLLLLDIGGGSMEIALGRDAEPELALSLPVGAGRLTRAFLHHDPPRRGQVKALRDHVHDALAEVVDRLRWESDPQHAVATSKTFKQLARLAGAPSQREGPFVHRTLDLRDLRTWIPKLAQLSAKQRCRLPGVSRSRARQILAGAVVAHATMSALGIEQVRICPWALREGIMLQHLAAMVDSKVSLPLQPLVRLPENADSTVTPLRGEPRGAQD</sequence>